<dbReference type="Pfam" id="PF02992">
    <property type="entry name" value="Transposase_21"/>
    <property type="match status" value="1"/>
</dbReference>
<dbReference type="EMBL" id="JACGWN010000004">
    <property type="protein sequence ID" value="KAL0451623.1"/>
    <property type="molecule type" value="Genomic_DNA"/>
</dbReference>
<reference evidence="2" key="2">
    <citation type="journal article" date="2024" name="Plant">
        <title>Genomic evolution and insights into agronomic trait innovations of Sesamum species.</title>
        <authorList>
            <person name="Miao H."/>
            <person name="Wang L."/>
            <person name="Qu L."/>
            <person name="Liu H."/>
            <person name="Sun Y."/>
            <person name="Le M."/>
            <person name="Wang Q."/>
            <person name="Wei S."/>
            <person name="Zheng Y."/>
            <person name="Lin W."/>
            <person name="Duan Y."/>
            <person name="Cao H."/>
            <person name="Xiong S."/>
            <person name="Wang X."/>
            <person name="Wei L."/>
            <person name="Li C."/>
            <person name="Ma Q."/>
            <person name="Ju M."/>
            <person name="Zhao R."/>
            <person name="Li G."/>
            <person name="Mu C."/>
            <person name="Tian Q."/>
            <person name="Mei H."/>
            <person name="Zhang T."/>
            <person name="Gao T."/>
            <person name="Zhang H."/>
        </authorList>
    </citation>
    <scope>NUCLEOTIDE SEQUENCE</scope>
    <source>
        <strain evidence="2">KEN1</strain>
    </source>
</reference>
<name>A0AAW2XD69_9LAMI</name>
<feature type="compositionally biased region" description="Polar residues" evidence="1">
    <location>
        <begin position="17"/>
        <end position="29"/>
    </location>
</feature>
<accession>A0AAW2XD69</accession>
<dbReference type="AlphaFoldDB" id="A0AAW2XD69"/>
<comment type="caution">
    <text evidence="2">The sequence shown here is derived from an EMBL/GenBank/DDBJ whole genome shotgun (WGS) entry which is preliminary data.</text>
</comment>
<sequence length="311" mass="35145">MVIDATGPIFPPVHVSHQPNENETGISSNDRGESFLDGISAADQPLYSGSKNHSQLSAVARLVNIKSEYNLPQSCYDEISQLIGFLPQDHTLPKDYYSTKKLIRELGLLVQKIDACKRLYASNTIAEHMSWHATHETENGIMCHPSDAEAWKHFKETYPDFDLEPHNVRLGLCADGFAPHGQYEKSYSCWPVIITPYNLPPGMCMKSEYMFLSLIIPGPANPKRLIDVYLQPLIEELVQLWQVGAQTYDASGKEFFMMRATLMWTVNDFPAYGMLSSWSTAGIMGCPICMDNTRAFHLQHGRKACYFDCHR</sequence>
<proteinExistence type="predicted"/>
<evidence type="ECO:0008006" key="3">
    <source>
        <dbReference type="Google" id="ProtNLM"/>
    </source>
</evidence>
<dbReference type="InterPro" id="IPR004242">
    <property type="entry name" value="Transposase_21"/>
</dbReference>
<dbReference type="PANTHER" id="PTHR10775:SF183">
    <property type="entry name" value="TRANSPOSON, EN_SPM-LIKE, TRANSPOSASE-ASSOCIATED DOMAIN PROTEIN-RELATED"/>
    <property type="match status" value="1"/>
</dbReference>
<reference evidence="2" key="1">
    <citation type="submission" date="2020-06" db="EMBL/GenBank/DDBJ databases">
        <authorList>
            <person name="Li T."/>
            <person name="Hu X."/>
            <person name="Zhang T."/>
            <person name="Song X."/>
            <person name="Zhang H."/>
            <person name="Dai N."/>
            <person name="Sheng W."/>
            <person name="Hou X."/>
            <person name="Wei L."/>
        </authorList>
    </citation>
    <scope>NUCLEOTIDE SEQUENCE</scope>
    <source>
        <strain evidence="2">KEN1</strain>
        <tissue evidence="2">Leaf</tissue>
    </source>
</reference>
<gene>
    <name evidence="2" type="ORF">Slati_1140400</name>
</gene>
<feature type="region of interest" description="Disordered" evidence="1">
    <location>
        <begin position="1"/>
        <end position="31"/>
    </location>
</feature>
<dbReference type="PANTHER" id="PTHR10775">
    <property type="entry name" value="OS08G0208400 PROTEIN"/>
    <property type="match status" value="1"/>
</dbReference>
<evidence type="ECO:0000313" key="2">
    <source>
        <dbReference type="EMBL" id="KAL0451623.1"/>
    </source>
</evidence>
<evidence type="ECO:0000256" key="1">
    <source>
        <dbReference type="SAM" id="MobiDB-lite"/>
    </source>
</evidence>
<organism evidence="2">
    <name type="scientific">Sesamum latifolium</name>
    <dbReference type="NCBI Taxonomy" id="2727402"/>
    <lineage>
        <taxon>Eukaryota</taxon>
        <taxon>Viridiplantae</taxon>
        <taxon>Streptophyta</taxon>
        <taxon>Embryophyta</taxon>
        <taxon>Tracheophyta</taxon>
        <taxon>Spermatophyta</taxon>
        <taxon>Magnoliopsida</taxon>
        <taxon>eudicotyledons</taxon>
        <taxon>Gunneridae</taxon>
        <taxon>Pentapetalae</taxon>
        <taxon>asterids</taxon>
        <taxon>lamiids</taxon>
        <taxon>Lamiales</taxon>
        <taxon>Pedaliaceae</taxon>
        <taxon>Sesamum</taxon>
    </lineage>
</organism>
<protein>
    <recommendedName>
        <fullName evidence="3">Transposase</fullName>
    </recommendedName>
</protein>